<feature type="transmembrane region" description="Helical" evidence="8">
    <location>
        <begin position="253"/>
        <end position="270"/>
    </location>
</feature>
<sequence length="554" mass="63745">MKLRPLHFFIFWLVLNLVQAAFTELTSDEAYYWFYSRSLEWGYYDHPPFIALMVRLGYSLFPNELGVRLVNVILNALSVLLLFELVPRERPGRNTLISLMVLSLPLLNYLAFIIFPDGPLLFFLVLFLLGYKRFLEKEDLSAVLLMGGSTALMLYSKYHGVLVVGFTVLSNLRLLRSPRFWLSMVLALVLFLPHLGWQYAHQFPTFQFHLKGRTTAFTTRYLLEYLGQQLPAIGPGLIFIPFAVRTQDRFERALQLICVGTFGFFLFTALKAFVHFHWTSIALFPLLLLAARFYEEEKRRKLFQFLVLPLAFAVVVLRLYLMFRIFPVNHINVDYYHGRKSWAEDIEKVAGDRPVLFGDNFRESSLYSFYSGHTGVALQSGERRQSQYELWNYEDGLQGREVVIVQERPFAGSTELRTRMDKTVHYLLAPGFSSYYDIPVEVAFPPAVKSGDAVAFTVTVSNPRNTALRFERGGFPQAPTLFYVIRKNGQEVHRGTLDVFPEDAIVPPGGQRELKSSLSLPALEEGAHTVVFGIRYEPLLDAYNSRPREFRVGR</sequence>
<dbReference type="GO" id="GO:0005886">
    <property type="term" value="C:plasma membrane"/>
    <property type="evidence" value="ECO:0007669"/>
    <property type="project" value="UniProtKB-SubCell"/>
</dbReference>
<dbReference type="PANTHER" id="PTHR33908:SF11">
    <property type="entry name" value="MEMBRANE PROTEIN"/>
    <property type="match status" value="1"/>
</dbReference>
<evidence type="ECO:0000256" key="7">
    <source>
        <dbReference type="ARBA" id="ARBA00023136"/>
    </source>
</evidence>
<accession>A0A084SSN5</accession>
<evidence type="ECO:0000256" key="1">
    <source>
        <dbReference type="ARBA" id="ARBA00004651"/>
    </source>
</evidence>
<organism evidence="10 11">
    <name type="scientific">Archangium violaceum Cb vi76</name>
    <dbReference type="NCBI Taxonomy" id="1406225"/>
    <lineage>
        <taxon>Bacteria</taxon>
        <taxon>Pseudomonadati</taxon>
        <taxon>Myxococcota</taxon>
        <taxon>Myxococcia</taxon>
        <taxon>Myxococcales</taxon>
        <taxon>Cystobacterineae</taxon>
        <taxon>Archangiaceae</taxon>
        <taxon>Archangium</taxon>
    </lineage>
</organism>
<feature type="transmembrane region" description="Helical" evidence="8">
    <location>
        <begin position="225"/>
        <end position="244"/>
    </location>
</feature>
<proteinExistence type="predicted"/>
<evidence type="ECO:0000256" key="2">
    <source>
        <dbReference type="ARBA" id="ARBA00022475"/>
    </source>
</evidence>
<keyword evidence="6 8" id="KW-1133">Transmembrane helix</keyword>
<comment type="subcellular location">
    <subcellularLocation>
        <location evidence="1">Cell membrane</location>
        <topology evidence="1">Multi-pass membrane protein</topology>
    </subcellularLocation>
</comment>
<dbReference type="EMBL" id="JPMI01000142">
    <property type="protein sequence ID" value="KFA91470.1"/>
    <property type="molecule type" value="Genomic_DNA"/>
</dbReference>
<evidence type="ECO:0000256" key="5">
    <source>
        <dbReference type="ARBA" id="ARBA00022692"/>
    </source>
</evidence>
<evidence type="ECO:0000256" key="4">
    <source>
        <dbReference type="ARBA" id="ARBA00022679"/>
    </source>
</evidence>
<evidence type="ECO:0000256" key="8">
    <source>
        <dbReference type="SAM" id="Phobius"/>
    </source>
</evidence>
<dbReference type="InterPro" id="IPR050297">
    <property type="entry name" value="LipidA_mod_glycosyltrf_83"/>
</dbReference>
<name>A0A084SSN5_9BACT</name>
<dbReference type="Proteomes" id="UP000028547">
    <property type="component" value="Unassembled WGS sequence"/>
</dbReference>
<feature type="domain" description="Glycosyltransferase RgtA/B/C/D-like" evidence="9">
    <location>
        <begin position="45"/>
        <end position="197"/>
    </location>
</feature>
<evidence type="ECO:0000259" key="9">
    <source>
        <dbReference type="Pfam" id="PF13231"/>
    </source>
</evidence>
<protein>
    <recommendedName>
        <fullName evidence="9">Glycosyltransferase RgtA/B/C/D-like domain-containing protein</fullName>
    </recommendedName>
</protein>
<keyword evidence="2" id="KW-1003">Cell membrane</keyword>
<dbReference type="AlphaFoldDB" id="A0A084SSN5"/>
<dbReference type="Pfam" id="PF13231">
    <property type="entry name" value="PMT_2"/>
    <property type="match status" value="1"/>
</dbReference>
<dbReference type="GO" id="GO:0016763">
    <property type="term" value="F:pentosyltransferase activity"/>
    <property type="evidence" value="ECO:0007669"/>
    <property type="project" value="TreeGrafter"/>
</dbReference>
<keyword evidence="3" id="KW-0328">Glycosyltransferase</keyword>
<feature type="transmembrane region" description="Helical" evidence="8">
    <location>
        <begin position="65"/>
        <end position="86"/>
    </location>
</feature>
<feature type="transmembrane region" description="Helical" evidence="8">
    <location>
        <begin position="180"/>
        <end position="200"/>
    </location>
</feature>
<evidence type="ECO:0000256" key="3">
    <source>
        <dbReference type="ARBA" id="ARBA00022676"/>
    </source>
</evidence>
<feature type="transmembrane region" description="Helical" evidence="8">
    <location>
        <begin position="106"/>
        <end position="131"/>
    </location>
</feature>
<gene>
    <name evidence="10" type="ORF">Q664_21920</name>
</gene>
<feature type="transmembrane region" description="Helical" evidence="8">
    <location>
        <begin position="306"/>
        <end position="326"/>
    </location>
</feature>
<keyword evidence="7 8" id="KW-0472">Membrane</keyword>
<evidence type="ECO:0000256" key="6">
    <source>
        <dbReference type="ARBA" id="ARBA00022989"/>
    </source>
</evidence>
<dbReference type="PANTHER" id="PTHR33908">
    <property type="entry name" value="MANNOSYLTRANSFERASE YKCB-RELATED"/>
    <property type="match status" value="1"/>
</dbReference>
<dbReference type="InterPro" id="IPR038731">
    <property type="entry name" value="RgtA/B/C-like"/>
</dbReference>
<keyword evidence="5 8" id="KW-0812">Transmembrane</keyword>
<dbReference type="RefSeq" id="WP_043398590.1">
    <property type="nucleotide sequence ID" value="NZ_JPMI01000142.1"/>
</dbReference>
<evidence type="ECO:0000313" key="10">
    <source>
        <dbReference type="EMBL" id="KFA91470.1"/>
    </source>
</evidence>
<evidence type="ECO:0000313" key="11">
    <source>
        <dbReference type="Proteomes" id="UP000028547"/>
    </source>
</evidence>
<keyword evidence="4" id="KW-0808">Transferase</keyword>
<dbReference type="GO" id="GO:0009103">
    <property type="term" value="P:lipopolysaccharide biosynthetic process"/>
    <property type="evidence" value="ECO:0007669"/>
    <property type="project" value="UniProtKB-ARBA"/>
</dbReference>
<comment type="caution">
    <text evidence="10">The sequence shown here is derived from an EMBL/GenBank/DDBJ whole genome shotgun (WGS) entry which is preliminary data.</text>
</comment>
<reference evidence="10 11" key="1">
    <citation type="submission" date="2014-07" db="EMBL/GenBank/DDBJ databases">
        <title>Draft Genome Sequence of Gephyronic Acid Producer, Cystobacter violaceus Strain Cb vi76.</title>
        <authorList>
            <person name="Stevens D.C."/>
            <person name="Young J."/>
            <person name="Carmichael R."/>
            <person name="Tan J."/>
            <person name="Taylor R.E."/>
        </authorList>
    </citation>
    <scope>NUCLEOTIDE SEQUENCE [LARGE SCALE GENOMIC DNA]</scope>
    <source>
        <strain evidence="10 11">Cb vi76</strain>
    </source>
</reference>
<feature type="transmembrane region" description="Helical" evidence="8">
    <location>
        <begin position="143"/>
        <end position="168"/>
    </location>
</feature>